<keyword evidence="3" id="KW-1185">Reference proteome</keyword>
<sequence>MGAGTAGYARRVPAPTLTEDEAAELDDLPGGGVWTVFGRRVRVTNLDKVLFPARPGEPPVTKRDLLRYTAQIAPVSVPYLAGRALNLHRYPDGVAAGGFWHKELPGHAPDWLARWRNPEADPGETQTYLVADEPAALVWAANFGALEWHPWTSRTDHPHRPTYALIDLDPGASTTWDDLLVLARLHRTALEHLGVTARAKVTGRRGIQIWVPVVPGPAFAATRAWVERLSRAVGAVVPELVSWKWQKRDRGGLARLDYTQNAINRTLVAPYSPRPAPGAPVSAPIDWDELDDPGLRPDGFTVRDLPRRLAERGDLFRDVLDHPQRLPALT</sequence>
<protein>
    <recommendedName>
        <fullName evidence="1">DNA ligase D polymerase domain-containing protein</fullName>
    </recommendedName>
</protein>
<dbReference type="InterPro" id="IPR052171">
    <property type="entry name" value="NHEJ_LigD"/>
</dbReference>
<dbReference type="AlphaFoldDB" id="A0A8J3Y9B6"/>
<organism evidence="2 3">
    <name type="scientific">Spirilliplanes yamanashiensis</name>
    <dbReference type="NCBI Taxonomy" id="42233"/>
    <lineage>
        <taxon>Bacteria</taxon>
        <taxon>Bacillati</taxon>
        <taxon>Actinomycetota</taxon>
        <taxon>Actinomycetes</taxon>
        <taxon>Micromonosporales</taxon>
        <taxon>Micromonosporaceae</taxon>
        <taxon>Spirilliplanes</taxon>
    </lineage>
</organism>
<proteinExistence type="predicted"/>
<comment type="caution">
    <text evidence="2">The sequence shown here is derived from an EMBL/GenBank/DDBJ whole genome shotgun (WGS) entry which is preliminary data.</text>
</comment>
<evidence type="ECO:0000313" key="2">
    <source>
        <dbReference type="EMBL" id="GIJ04278.1"/>
    </source>
</evidence>
<dbReference type="InterPro" id="IPR014145">
    <property type="entry name" value="LigD_pol_dom"/>
</dbReference>
<reference evidence="2" key="1">
    <citation type="submission" date="2021-01" db="EMBL/GenBank/DDBJ databases">
        <title>Whole genome shotgun sequence of Spirilliplanes yamanashiensis NBRC 15828.</title>
        <authorList>
            <person name="Komaki H."/>
            <person name="Tamura T."/>
        </authorList>
    </citation>
    <scope>NUCLEOTIDE SEQUENCE</scope>
    <source>
        <strain evidence="2">NBRC 15828</strain>
    </source>
</reference>
<dbReference type="Pfam" id="PF21686">
    <property type="entry name" value="LigD_Prim-Pol"/>
    <property type="match status" value="1"/>
</dbReference>
<dbReference type="Gene3D" id="3.90.920.10">
    <property type="entry name" value="DNA primase, PRIM domain"/>
    <property type="match status" value="1"/>
</dbReference>
<dbReference type="PANTHER" id="PTHR42705:SF2">
    <property type="entry name" value="BIFUNCTIONAL NON-HOMOLOGOUS END JOINING PROTEIN LIGD"/>
    <property type="match status" value="1"/>
</dbReference>
<dbReference type="EMBL" id="BOOY01000026">
    <property type="protein sequence ID" value="GIJ04278.1"/>
    <property type="molecule type" value="Genomic_DNA"/>
</dbReference>
<dbReference type="Proteomes" id="UP000652013">
    <property type="component" value="Unassembled WGS sequence"/>
</dbReference>
<dbReference type="PANTHER" id="PTHR42705">
    <property type="entry name" value="BIFUNCTIONAL NON-HOMOLOGOUS END JOINING PROTEIN LIGD"/>
    <property type="match status" value="1"/>
</dbReference>
<name>A0A8J3Y9B6_9ACTN</name>
<feature type="domain" description="DNA ligase D polymerase" evidence="1">
    <location>
        <begin position="61"/>
        <end position="316"/>
    </location>
</feature>
<gene>
    <name evidence="2" type="ORF">Sya03_36300</name>
</gene>
<accession>A0A8J3Y9B6</accession>
<evidence type="ECO:0000259" key="1">
    <source>
        <dbReference type="Pfam" id="PF21686"/>
    </source>
</evidence>
<evidence type="ECO:0000313" key="3">
    <source>
        <dbReference type="Proteomes" id="UP000652013"/>
    </source>
</evidence>